<keyword evidence="1 2" id="KW-0597">Phosphoprotein</keyword>
<protein>
    <submittedName>
        <fullName evidence="4">Response regulator</fullName>
    </submittedName>
</protein>
<dbReference type="AlphaFoldDB" id="A0A2U2J028"/>
<dbReference type="SMART" id="SM00448">
    <property type="entry name" value="REC"/>
    <property type="match status" value="1"/>
</dbReference>
<evidence type="ECO:0000259" key="3">
    <source>
        <dbReference type="PROSITE" id="PS50110"/>
    </source>
</evidence>
<evidence type="ECO:0000256" key="2">
    <source>
        <dbReference type="PROSITE-ProRule" id="PRU00169"/>
    </source>
</evidence>
<dbReference type="SUPFAM" id="SSF52172">
    <property type="entry name" value="CheY-like"/>
    <property type="match status" value="1"/>
</dbReference>
<dbReference type="Gene3D" id="3.40.50.2300">
    <property type="match status" value="1"/>
</dbReference>
<name>A0A2U2J028_9SPHN</name>
<gene>
    <name evidence="4" type="ORF">DF286_01490</name>
</gene>
<organism evidence="4 5">
    <name type="scientific">Allosphingosinicella humi</name>
    <dbReference type="NCBI Taxonomy" id="2068657"/>
    <lineage>
        <taxon>Bacteria</taxon>
        <taxon>Pseudomonadati</taxon>
        <taxon>Pseudomonadota</taxon>
        <taxon>Alphaproteobacteria</taxon>
        <taxon>Sphingomonadales</taxon>
        <taxon>Sphingomonadaceae</taxon>
        <taxon>Allosphingosinicella</taxon>
    </lineage>
</organism>
<sequence length="116" mass="12721">MHALIIEDEFLTAQLIEDRLRDLGFTSFSFAEDEDGAVAAARARYPDLITSDVQLASGCGIDAVQRICDENPTPFLYITGTAVMVQERCPRAVIVQKPFGMADLRAAVREVSKTAE</sequence>
<dbReference type="Pfam" id="PF00072">
    <property type="entry name" value="Response_reg"/>
    <property type="match status" value="1"/>
</dbReference>
<reference evidence="4 5" key="1">
    <citation type="submission" date="2018-05" db="EMBL/GenBank/DDBJ databases">
        <title>Genome of Sphingosinicella humi QZX222.</title>
        <authorList>
            <person name="Qiao Z."/>
            <person name="Wang G."/>
        </authorList>
    </citation>
    <scope>NUCLEOTIDE SEQUENCE [LARGE SCALE GENOMIC DNA]</scope>
    <source>
        <strain evidence="4 5">QZX222</strain>
    </source>
</reference>
<keyword evidence="5" id="KW-1185">Reference proteome</keyword>
<evidence type="ECO:0000256" key="1">
    <source>
        <dbReference type="ARBA" id="ARBA00022553"/>
    </source>
</evidence>
<dbReference type="PROSITE" id="PS50110">
    <property type="entry name" value="RESPONSE_REGULATORY"/>
    <property type="match status" value="1"/>
</dbReference>
<dbReference type="InterPro" id="IPR011006">
    <property type="entry name" value="CheY-like_superfamily"/>
</dbReference>
<dbReference type="InterPro" id="IPR050595">
    <property type="entry name" value="Bact_response_regulator"/>
</dbReference>
<comment type="caution">
    <text evidence="4">The sequence shown here is derived from an EMBL/GenBank/DDBJ whole genome shotgun (WGS) entry which is preliminary data.</text>
</comment>
<dbReference type="GO" id="GO:0000160">
    <property type="term" value="P:phosphorelay signal transduction system"/>
    <property type="evidence" value="ECO:0007669"/>
    <property type="project" value="InterPro"/>
</dbReference>
<proteinExistence type="predicted"/>
<feature type="modified residue" description="4-aspartylphosphate" evidence="2">
    <location>
        <position position="52"/>
    </location>
</feature>
<dbReference type="PANTHER" id="PTHR44591:SF3">
    <property type="entry name" value="RESPONSE REGULATORY DOMAIN-CONTAINING PROTEIN"/>
    <property type="match status" value="1"/>
</dbReference>
<dbReference type="RefSeq" id="WP_109269827.1">
    <property type="nucleotide sequence ID" value="NZ_QFFF01000001.1"/>
</dbReference>
<dbReference type="EMBL" id="QFFF01000001">
    <property type="protein sequence ID" value="PWG01688.1"/>
    <property type="molecule type" value="Genomic_DNA"/>
</dbReference>
<dbReference type="Proteomes" id="UP000245916">
    <property type="component" value="Unassembled WGS sequence"/>
</dbReference>
<feature type="domain" description="Response regulatory" evidence="3">
    <location>
        <begin position="2"/>
        <end position="112"/>
    </location>
</feature>
<evidence type="ECO:0000313" key="5">
    <source>
        <dbReference type="Proteomes" id="UP000245916"/>
    </source>
</evidence>
<evidence type="ECO:0000313" key="4">
    <source>
        <dbReference type="EMBL" id="PWG01688.1"/>
    </source>
</evidence>
<accession>A0A2U2J028</accession>
<dbReference type="InterPro" id="IPR001789">
    <property type="entry name" value="Sig_transdc_resp-reg_receiver"/>
</dbReference>
<dbReference type="PANTHER" id="PTHR44591">
    <property type="entry name" value="STRESS RESPONSE REGULATOR PROTEIN 1"/>
    <property type="match status" value="1"/>
</dbReference>
<dbReference type="OrthoDB" id="7509750at2"/>